<dbReference type="EMBL" id="CP053015">
    <property type="protein sequence ID" value="QJQ32626.1"/>
    <property type="molecule type" value="Genomic_DNA"/>
</dbReference>
<reference evidence="1 2" key="1">
    <citation type="submission" date="2020-01" db="EMBL/GenBank/DDBJ databases">
        <title>Sphingomonas sp. strain CSW-10.</title>
        <authorList>
            <person name="Chen W.-M."/>
        </authorList>
    </citation>
    <scope>NUCLEOTIDE SEQUENCE [LARGE SCALE GENOMIC DNA]</scope>
    <source>
        <strain evidence="1 2">CSW-10</strain>
    </source>
</reference>
<dbReference type="GO" id="GO:0016787">
    <property type="term" value="F:hydrolase activity"/>
    <property type="evidence" value="ECO:0007669"/>
    <property type="project" value="UniProtKB-KW"/>
</dbReference>
<dbReference type="InterPro" id="IPR007709">
    <property type="entry name" value="N-FG_amidohydro"/>
</dbReference>
<keyword evidence="2" id="KW-1185">Reference proteome</keyword>
<evidence type="ECO:0000313" key="1">
    <source>
        <dbReference type="EMBL" id="QJQ32626.1"/>
    </source>
</evidence>
<gene>
    <name evidence="1" type="ORF">GV829_09330</name>
</gene>
<keyword evidence="1" id="KW-0378">Hydrolase</keyword>
<dbReference type="Proteomes" id="UP000503018">
    <property type="component" value="Chromosome"/>
</dbReference>
<dbReference type="RefSeq" id="WP_169946067.1">
    <property type="nucleotide sequence ID" value="NZ_CP053015.1"/>
</dbReference>
<dbReference type="Pfam" id="PF05013">
    <property type="entry name" value="FGase"/>
    <property type="match status" value="1"/>
</dbReference>
<accession>A0A6M4AVB7</accession>
<dbReference type="AlphaFoldDB" id="A0A6M4AVB7"/>
<sequence>MNGHVPASADGAPFSLVGPAEPLLPVIITVPHAGRHYPPFLIEQARVPLSVLQRLEDRHADVLASAAAAAGFTVLVANTARALIDLNRAEDEWDCQIVSDALPPATPNQRVRAGLGLVPARLHPHGELWRGRISKAELDRRIATVHRPWHQRVAALLDSARSRFGRALLFDLHSMPTQPGGVPQMVLGDRYGLTASSRLVESLLALGEGQGLRVARNAPYAGAHGISLHGRPAAGVDAIQLEFDRGLYLGAGQQPEPAGTERVARLLLAMARAASASVGSARDWPAAAE</sequence>
<dbReference type="Gene3D" id="3.40.630.40">
    <property type="entry name" value="Zn-dependent exopeptidases"/>
    <property type="match status" value="1"/>
</dbReference>
<proteinExistence type="predicted"/>
<name>A0A6M4AVB7_9SPHN</name>
<dbReference type="KEGG" id="slan:GV829_09330"/>
<organism evidence="1 2">
    <name type="scientific">Sphingomonas lacunae</name>
    <dbReference type="NCBI Taxonomy" id="2698828"/>
    <lineage>
        <taxon>Bacteria</taxon>
        <taxon>Pseudomonadati</taxon>
        <taxon>Pseudomonadota</taxon>
        <taxon>Alphaproteobacteria</taxon>
        <taxon>Sphingomonadales</taxon>
        <taxon>Sphingomonadaceae</taxon>
        <taxon>Sphingomonas</taxon>
    </lineage>
</organism>
<dbReference type="SUPFAM" id="SSF53187">
    <property type="entry name" value="Zn-dependent exopeptidases"/>
    <property type="match status" value="1"/>
</dbReference>
<evidence type="ECO:0000313" key="2">
    <source>
        <dbReference type="Proteomes" id="UP000503018"/>
    </source>
</evidence>
<protein>
    <submittedName>
        <fullName evidence="1">N-formylglutamate amidohydrolase</fullName>
    </submittedName>
</protein>